<keyword evidence="4 7" id="KW-0812">Transmembrane</keyword>
<feature type="transmembrane region" description="Helical" evidence="7">
    <location>
        <begin position="12"/>
        <end position="29"/>
    </location>
</feature>
<keyword evidence="3" id="KW-1003">Cell membrane</keyword>
<evidence type="ECO:0000313" key="10">
    <source>
        <dbReference type="Proteomes" id="UP000782880"/>
    </source>
</evidence>
<dbReference type="EMBL" id="DYVE01000262">
    <property type="protein sequence ID" value="HJG28997.1"/>
    <property type="molecule type" value="Genomic_DNA"/>
</dbReference>
<dbReference type="Pfam" id="PF19300">
    <property type="entry name" value="BPD_transp_1_N"/>
    <property type="match status" value="1"/>
</dbReference>
<dbReference type="InterPro" id="IPR035906">
    <property type="entry name" value="MetI-like_sf"/>
</dbReference>
<gene>
    <name evidence="9" type="ORF">K8V20_10210</name>
</gene>
<accession>A0A921ILF7</accession>
<feature type="transmembrane region" description="Helical" evidence="7">
    <location>
        <begin position="302"/>
        <end position="322"/>
    </location>
</feature>
<sequence length="330" mass="37008">MGKGRYLVKRFVYIVFVFFIISILMFFIYKSMPGDPVTMMLGESRNSMKPEAYQALYDRTRQELGLDKPLVIQYLIWIGNMLTGDFGYSTQYKRQVVDVISTPMLNTLMLNALSMLVTFAVAIPLGIATAVRKNSVFDKFVQVITIVGYSLPSFIIALLFIFAFAVKIPIFPISGVRSAGFSGSGVELVLDTLWHMALPVIVLSISGIGSITRYVRAEMIDVLRMDYIKTARAKGLKEKTVIYMHAFRNALIPIVTIATAWVVTLFGGSVVIENVFLWPGLGQMLINGLLQRDFSIVLTMQMFYVVLSLTGNVIMDIAYTIVDPRVRLEN</sequence>
<evidence type="ECO:0000256" key="6">
    <source>
        <dbReference type="ARBA" id="ARBA00023136"/>
    </source>
</evidence>
<evidence type="ECO:0000256" key="5">
    <source>
        <dbReference type="ARBA" id="ARBA00022989"/>
    </source>
</evidence>
<evidence type="ECO:0000256" key="4">
    <source>
        <dbReference type="ARBA" id="ARBA00022692"/>
    </source>
</evidence>
<dbReference type="InterPro" id="IPR045621">
    <property type="entry name" value="BPD_transp_1_N"/>
</dbReference>
<dbReference type="GO" id="GO:0055085">
    <property type="term" value="P:transmembrane transport"/>
    <property type="evidence" value="ECO:0007669"/>
    <property type="project" value="InterPro"/>
</dbReference>
<dbReference type="PANTHER" id="PTHR30465:SF0">
    <property type="entry name" value="OLIGOPEPTIDE TRANSPORT SYSTEM PERMEASE PROTEIN APPB"/>
    <property type="match status" value="1"/>
</dbReference>
<reference evidence="9" key="2">
    <citation type="submission" date="2021-09" db="EMBL/GenBank/DDBJ databases">
        <authorList>
            <person name="Gilroy R."/>
        </authorList>
    </citation>
    <scope>NUCLEOTIDE SEQUENCE</scope>
    <source>
        <strain evidence="9">ChiBcec21-2208</strain>
    </source>
</reference>
<keyword evidence="6 7" id="KW-0472">Membrane</keyword>
<evidence type="ECO:0000259" key="8">
    <source>
        <dbReference type="PROSITE" id="PS50928"/>
    </source>
</evidence>
<name>A0A921ILF7_9FIRM</name>
<feature type="transmembrane region" description="Helical" evidence="7">
    <location>
        <begin position="250"/>
        <end position="272"/>
    </location>
</feature>
<dbReference type="CDD" id="cd06261">
    <property type="entry name" value="TM_PBP2"/>
    <property type="match status" value="1"/>
</dbReference>
<feature type="domain" description="ABC transmembrane type-1" evidence="8">
    <location>
        <begin position="104"/>
        <end position="315"/>
    </location>
</feature>
<reference evidence="9" key="1">
    <citation type="journal article" date="2021" name="PeerJ">
        <title>Extensive microbial diversity within the chicken gut microbiome revealed by metagenomics and culture.</title>
        <authorList>
            <person name="Gilroy R."/>
            <person name="Ravi A."/>
            <person name="Getino M."/>
            <person name="Pursley I."/>
            <person name="Horton D.L."/>
            <person name="Alikhan N.F."/>
            <person name="Baker D."/>
            <person name="Gharbi K."/>
            <person name="Hall N."/>
            <person name="Watson M."/>
            <person name="Adriaenssens E.M."/>
            <person name="Foster-Nyarko E."/>
            <person name="Jarju S."/>
            <person name="Secka A."/>
            <person name="Antonio M."/>
            <person name="Oren A."/>
            <person name="Chaudhuri R.R."/>
            <person name="La Ragione R."/>
            <person name="Hildebrand F."/>
            <person name="Pallen M.J."/>
        </authorList>
    </citation>
    <scope>NUCLEOTIDE SEQUENCE</scope>
    <source>
        <strain evidence="9">ChiBcec21-2208</strain>
    </source>
</reference>
<evidence type="ECO:0000313" key="9">
    <source>
        <dbReference type="EMBL" id="HJG28997.1"/>
    </source>
</evidence>
<evidence type="ECO:0000256" key="7">
    <source>
        <dbReference type="RuleBase" id="RU363032"/>
    </source>
</evidence>
<evidence type="ECO:0000256" key="2">
    <source>
        <dbReference type="ARBA" id="ARBA00022448"/>
    </source>
</evidence>
<feature type="transmembrane region" description="Helical" evidence="7">
    <location>
        <begin position="108"/>
        <end position="131"/>
    </location>
</feature>
<keyword evidence="2 7" id="KW-0813">Transport</keyword>
<dbReference type="InterPro" id="IPR000515">
    <property type="entry name" value="MetI-like"/>
</dbReference>
<comment type="subcellular location">
    <subcellularLocation>
        <location evidence="1 7">Cell membrane</location>
        <topology evidence="1 7">Multi-pass membrane protein</topology>
    </subcellularLocation>
</comment>
<organism evidence="9 10">
    <name type="scientific">Subdoligranulum variabile</name>
    <dbReference type="NCBI Taxonomy" id="214851"/>
    <lineage>
        <taxon>Bacteria</taxon>
        <taxon>Bacillati</taxon>
        <taxon>Bacillota</taxon>
        <taxon>Clostridia</taxon>
        <taxon>Eubacteriales</taxon>
        <taxon>Oscillospiraceae</taxon>
        <taxon>Subdoligranulum</taxon>
    </lineage>
</organism>
<dbReference type="Proteomes" id="UP000782880">
    <property type="component" value="Unassembled WGS sequence"/>
</dbReference>
<dbReference type="Gene3D" id="1.10.3720.10">
    <property type="entry name" value="MetI-like"/>
    <property type="match status" value="1"/>
</dbReference>
<dbReference type="GO" id="GO:0005886">
    <property type="term" value="C:plasma membrane"/>
    <property type="evidence" value="ECO:0007669"/>
    <property type="project" value="UniProtKB-SubCell"/>
</dbReference>
<proteinExistence type="inferred from homology"/>
<dbReference type="PROSITE" id="PS50928">
    <property type="entry name" value="ABC_TM1"/>
    <property type="match status" value="1"/>
</dbReference>
<comment type="caution">
    <text evidence="9">The sequence shown here is derived from an EMBL/GenBank/DDBJ whole genome shotgun (WGS) entry which is preliminary data.</text>
</comment>
<dbReference type="AlphaFoldDB" id="A0A921ILF7"/>
<dbReference type="PANTHER" id="PTHR30465">
    <property type="entry name" value="INNER MEMBRANE ABC TRANSPORTER"/>
    <property type="match status" value="1"/>
</dbReference>
<feature type="transmembrane region" description="Helical" evidence="7">
    <location>
        <begin position="193"/>
        <end position="215"/>
    </location>
</feature>
<dbReference type="Pfam" id="PF00528">
    <property type="entry name" value="BPD_transp_1"/>
    <property type="match status" value="1"/>
</dbReference>
<evidence type="ECO:0000256" key="3">
    <source>
        <dbReference type="ARBA" id="ARBA00022475"/>
    </source>
</evidence>
<evidence type="ECO:0000256" key="1">
    <source>
        <dbReference type="ARBA" id="ARBA00004651"/>
    </source>
</evidence>
<dbReference type="SUPFAM" id="SSF161098">
    <property type="entry name" value="MetI-like"/>
    <property type="match status" value="1"/>
</dbReference>
<protein>
    <submittedName>
        <fullName evidence="9">ABC transporter permease</fullName>
    </submittedName>
</protein>
<comment type="similarity">
    <text evidence="7">Belongs to the binding-protein-dependent transport system permease family.</text>
</comment>
<keyword evidence="5 7" id="KW-1133">Transmembrane helix</keyword>
<feature type="transmembrane region" description="Helical" evidence="7">
    <location>
        <begin position="143"/>
        <end position="173"/>
    </location>
</feature>